<reference evidence="2" key="1">
    <citation type="journal article" date="2020" name="Stud. Mycol.">
        <title>101 Dothideomycetes genomes: a test case for predicting lifestyles and emergence of pathogens.</title>
        <authorList>
            <person name="Haridas S."/>
            <person name="Albert R."/>
            <person name="Binder M."/>
            <person name="Bloem J."/>
            <person name="Labutti K."/>
            <person name="Salamov A."/>
            <person name="Andreopoulos B."/>
            <person name="Baker S."/>
            <person name="Barry K."/>
            <person name="Bills G."/>
            <person name="Bluhm B."/>
            <person name="Cannon C."/>
            <person name="Castanera R."/>
            <person name="Culley D."/>
            <person name="Daum C."/>
            <person name="Ezra D."/>
            <person name="Gonzalez J."/>
            <person name="Henrissat B."/>
            <person name="Kuo A."/>
            <person name="Liang C."/>
            <person name="Lipzen A."/>
            <person name="Lutzoni F."/>
            <person name="Magnuson J."/>
            <person name="Mondo S."/>
            <person name="Nolan M."/>
            <person name="Ohm R."/>
            <person name="Pangilinan J."/>
            <person name="Park H.-J."/>
            <person name="Ramirez L."/>
            <person name="Alfaro M."/>
            <person name="Sun H."/>
            <person name="Tritt A."/>
            <person name="Yoshinaga Y."/>
            <person name="Zwiers L.-H."/>
            <person name="Turgeon B."/>
            <person name="Goodwin S."/>
            <person name="Spatafora J."/>
            <person name="Crous P."/>
            <person name="Grigoriev I."/>
        </authorList>
    </citation>
    <scope>NUCLEOTIDE SEQUENCE</scope>
    <source>
        <strain evidence="2">CBS 627.86</strain>
    </source>
</reference>
<dbReference type="PANTHER" id="PTHR33112:SF10">
    <property type="entry name" value="TOL"/>
    <property type="match status" value="1"/>
</dbReference>
<proteinExistence type="predicted"/>
<dbReference type="Pfam" id="PF06985">
    <property type="entry name" value="HET"/>
    <property type="match status" value="1"/>
</dbReference>
<gene>
    <name evidence="2" type="ORF">BDV96DRAFT_604526</name>
</gene>
<feature type="domain" description="Heterokaryon incompatibility" evidence="1">
    <location>
        <begin position="181"/>
        <end position="323"/>
    </location>
</feature>
<dbReference type="OrthoDB" id="3486565at2759"/>
<dbReference type="PANTHER" id="PTHR33112">
    <property type="entry name" value="DOMAIN PROTEIN, PUTATIVE-RELATED"/>
    <property type="match status" value="1"/>
</dbReference>
<dbReference type="AlphaFoldDB" id="A0A6A5YSC2"/>
<name>A0A6A5YSC2_9PLEO</name>
<keyword evidence="3" id="KW-1185">Reference proteome</keyword>
<dbReference type="Proteomes" id="UP000799770">
    <property type="component" value="Unassembled WGS sequence"/>
</dbReference>
<dbReference type="EMBL" id="ML977341">
    <property type="protein sequence ID" value="KAF2109634.1"/>
    <property type="molecule type" value="Genomic_DNA"/>
</dbReference>
<organism evidence="2 3">
    <name type="scientific">Lophiotrema nucula</name>
    <dbReference type="NCBI Taxonomy" id="690887"/>
    <lineage>
        <taxon>Eukaryota</taxon>
        <taxon>Fungi</taxon>
        <taxon>Dikarya</taxon>
        <taxon>Ascomycota</taxon>
        <taxon>Pezizomycotina</taxon>
        <taxon>Dothideomycetes</taxon>
        <taxon>Pleosporomycetidae</taxon>
        <taxon>Pleosporales</taxon>
        <taxon>Lophiotremataceae</taxon>
        <taxon>Lophiotrema</taxon>
    </lineage>
</organism>
<accession>A0A6A5YSC2</accession>
<dbReference type="InterPro" id="IPR010730">
    <property type="entry name" value="HET"/>
</dbReference>
<evidence type="ECO:0000313" key="3">
    <source>
        <dbReference type="Proteomes" id="UP000799770"/>
    </source>
</evidence>
<evidence type="ECO:0000313" key="2">
    <source>
        <dbReference type="EMBL" id="KAF2109634.1"/>
    </source>
</evidence>
<sequence>MTVCARCASINFRCNRRYALSTISVTIQKAEDGCTGCQFVLGVAKYRDILVEEEPHLQVLIRQRKVNENRVDLCFRRGRYDRNIIGKVALRLCDTYGFELAPWAEYEGANVDLARVIFGDAGDERSISLAKSWFARCTRYHGKACTLEADVPLPSRLVQIPRDLSYDLKLYIPREGERGRYIALSYCWGHGIAFKTLSTNLEDRKRGFSVDSLPPTLRDAIILARRMEVDYIWIDSICILQDDGNDWSRESAEMAQVYGNAAFTICVDSAPGMDSGIFQNRDFPTSHTFGPHGSFCLQTETPAWYHMSMDTQPLYWRGWAFQERILSCRNLHFFAGQVAWECNTTLYRESFRGRESKPWGHFAKNEYTHLFHSNRVAEKIAAGTKHTREELFALIGSWNFVAQEMMMRSFTDETDRLPSVSGLASVLQVPELGEYFAGVWSYNPFLSMAWYCRQSQEWQPDYYRVPSWSWVDMYGQMIWNMGTTSIGKSAEDIAEWEKWDQDYGPRLIKHNTILRNLDPKGAVLEGSYIVMSGFCREVYVVNLEDTDFDEDAFEFTDMYHSNGSRDAKICMDVRPDNIDSMASFSNKYRWGGHTYDIDPGDENLVTKHLCVQIAKERKPKKWLPKILALVLDPVNEDGAETTYRRVGLLAFDCSELECAGWEKRQLKII</sequence>
<evidence type="ECO:0000259" key="1">
    <source>
        <dbReference type="Pfam" id="PF06985"/>
    </source>
</evidence>
<protein>
    <submittedName>
        <fullName evidence="2">Heterokaryon incompatibility protein-domain-containing protein</fullName>
    </submittedName>
</protein>